<feature type="compositionally biased region" description="Acidic residues" evidence="1">
    <location>
        <begin position="123"/>
        <end position="138"/>
    </location>
</feature>
<feature type="non-terminal residue" evidence="2">
    <location>
        <position position="215"/>
    </location>
</feature>
<feature type="region of interest" description="Disordered" evidence="1">
    <location>
        <begin position="94"/>
        <end position="151"/>
    </location>
</feature>
<feature type="non-terminal residue" evidence="2">
    <location>
        <position position="1"/>
    </location>
</feature>
<evidence type="ECO:0000313" key="2">
    <source>
        <dbReference type="EMBL" id="CAG01425.1"/>
    </source>
</evidence>
<evidence type="ECO:0000256" key="1">
    <source>
        <dbReference type="SAM" id="MobiDB-lite"/>
    </source>
</evidence>
<feature type="compositionally biased region" description="Basic and acidic residues" evidence="1">
    <location>
        <begin position="139"/>
        <end position="151"/>
    </location>
</feature>
<dbReference type="KEGG" id="tng:GSTEN00020187G001"/>
<proteinExistence type="predicted"/>
<feature type="compositionally biased region" description="Basic and acidic residues" evidence="1">
    <location>
        <begin position="109"/>
        <end position="118"/>
    </location>
</feature>
<accession>Q4SD57</accession>
<protein>
    <submittedName>
        <fullName evidence="2">(spotted green pufferfish) hypothetical protein</fullName>
    </submittedName>
</protein>
<reference evidence="2" key="2">
    <citation type="submission" date="2004-02" db="EMBL/GenBank/DDBJ databases">
        <authorList>
            <consortium name="Genoscope"/>
            <consortium name="Whitehead Institute Centre for Genome Research"/>
        </authorList>
    </citation>
    <scope>NUCLEOTIDE SEQUENCE</scope>
</reference>
<reference evidence="2" key="1">
    <citation type="journal article" date="2004" name="Nature">
        <title>Genome duplication in the teleost fish Tetraodon nigroviridis reveals the early vertebrate proto-karyotype.</title>
        <authorList>
            <person name="Jaillon O."/>
            <person name="Aury J.-M."/>
            <person name="Brunet F."/>
            <person name="Petit J.-L."/>
            <person name="Stange-Thomann N."/>
            <person name="Mauceli E."/>
            <person name="Bouneau L."/>
            <person name="Fischer C."/>
            <person name="Ozouf-Costaz C."/>
            <person name="Bernot A."/>
            <person name="Nicaud S."/>
            <person name="Jaffe D."/>
            <person name="Fisher S."/>
            <person name="Lutfalla G."/>
            <person name="Dossat C."/>
            <person name="Segurens B."/>
            <person name="Dasilva C."/>
            <person name="Salanoubat M."/>
            <person name="Levy M."/>
            <person name="Boudet N."/>
            <person name="Castellano S."/>
            <person name="Anthouard V."/>
            <person name="Jubin C."/>
            <person name="Castelli V."/>
            <person name="Katinka M."/>
            <person name="Vacherie B."/>
            <person name="Biemont C."/>
            <person name="Skalli Z."/>
            <person name="Cattolico L."/>
            <person name="Poulain J."/>
            <person name="De Berardinis V."/>
            <person name="Cruaud C."/>
            <person name="Duprat S."/>
            <person name="Brottier P."/>
            <person name="Coutanceau J.-P."/>
            <person name="Gouzy J."/>
            <person name="Parra G."/>
            <person name="Lardier G."/>
            <person name="Chapple C."/>
            <person name="McKernan K.J."/>
            <person name="McEwan P."/>
            <person name="Bosak S."/>
            <person name="Kellis M."/>
            <person name="Volff J.-N."/>
            <person name="Guigo R."/>
            <person name="Zody M.C."/>
            <person name="Mesirov J."/>
            <person name="Lindblad-Toh K."/>
            <person name="Birren B."/>
            <person name="Nusbaum C."/>
            <person name="Kahn D."/>
            <person name="Robinson-Rechavi M."/>
            <person name="Laudet V."/>
            <person name="Schachter V."/>
            <person name="Quetier F."/>
            <person name="Saurin W."/>
            <person name="Scarpelli C."/>
            <person name="Wincker P."/>
            <person name="Lander E.S."/>
            <person name="Weissenbach J."/>
            <person name="Roest Crollius H."/>
        </authorList>
    </citation>
    <scope>NUCLEOTIDE SEQUENCE [LARGE SCALE GENOMIC DNA]</scope>
</reference>
<dbReference type="OrthoDB" id="10261376at2759"/>
<dbReference type="AlphaFoldDB" id="Q4SD57"/>
<name>Q4SD57_TETNG</name>
<gene>
    <name evidence="2" type="ORF">GSTENG00020187001</name>
</gene>
<comment type="caution">
    <text evidence="2">The sequence shown here is derived from an EMBL/GenBank/DDBJ whole genome shotgun (WGS) entry which is preliminary data.</text>
</comment>
<sequence>QDEKKGADTVDGHDEWFHGKTLIKPLDQVELTEAELEEEITRTLTANNPHAPQNIVRYSYKEHAFKPVTVDHLEVHFVLEGNLFYQDSSQDYGLKEAPSEDVTTAKTGAQHDEEKTETLETPTTDEEEVDEGGEDDRADSEASKTNKKEPKLNNQFSFCERASQALINPLRERGCQTEPPPCKTFSATANQSEIYDAYVEWLQAQEKNKEKQKAT</sequence>
<organism evidence="2">
    <name type="scientific">Tetraodon nigroviridis</name>
    <name type="common">Spotted green pufferfish</name>
    <name type="synonym">Chelonodon nigroviridis</name>
    <dbReference type="NCBI Taxonomy" id="99883"/>
    <lineage>
        <taxon>Eukaryota</taxon>
        <taxon>Metazoa</taxon>
        <taxon>Chordata</taxon>
        <taxon>Craniata</taxon>
        <taxon>Vertebrata</taxon>
        <taxon>Euteleostomi</taxon>
        <taxon>Actinopterygii</taxon>
        <taxon>Neopterygii</taxon>
        <taxon>Teleostei</taxon>
        <taxon>Neoteleostei</taxon>
        <taxon>Acanthomorphata</taxon>
        <taxon>Eupercaria</taxon>
        <taxon>Tetraodontiformes</taxon>
        <taxon>Tetradontoidea</taxon>
        <taxon>Tetraodontidae</taxon>
        <taxon>Tetraodon</taxon>
    </lineage>
</organism>
<dbReference type="EMBL" id="CAAE01014642">
    <property type="protein sequence ID" value="CAG01425.1"/>
    <property type="molecule type" value="Genomic_DNA"/>
</dbReference>